<dbReference type="GO" id="GO:0007059">
    <property type="term" value="P:chromosome segregation"/>
    <property type="evidence" value="ECO:0007669"/>
    <property type="project" value="UniProtKB-KW"/>
</dbReference>
<comment type="similarity">
    <text evidence="1 2">Belongs to the SCC3 family.</text>
</comment>
<feature type="compositionally biased region" description="Pro residues" evidence="4">
    <location>
        <begin position="919"/>
        <end position="939"/>
    </location>
</feature>
<dbReference type="GO" id="GO:0005634">
    <property type="term" value="C:nucleus"/>
    <property type="evidence" value="ECO:0007669"/>
    <property type="project" value="UniProtKB-SubCell"/>
</dbReference>
<keyword evidence="2" id="KW-0159">Chromosome partition</keyword>
<comment type="function">
    <text evidence="2">Component of cohesin complex, a complex required for the cohesion of sister chromatids after DNA replication. The cohesin complex apparently forms a large proteinaceous ring within which sister chromatids can be trapped. At anaphase, the complex is cleaved and dissociates from chromatin, allowing sister chromatids to segregate.</text>
</comment>
<evidence type="ECO:0000313" key="7">
    <source>
        <dbReference type="Proteomes" id="UP000646548"/>
    </source>
</evidence>
<evidence type="ECO:0000256" key="3">
    <source>
        <dbReference type="SAM" id="Coils"/>
    </source>
</evidence>
<dbReference type="InterPro" id="IPR039662">
    <property type="entry name" value="Cohesin_Scc3/SA"/>
</dbReference>
<dbReference type="Pfam" id="PF24571">
    <property type="entry name" value="HEAT_SCC3-SA"/>
    <property type="match status" value="1"/>
</dbReference>
<comment type="subcellular location">
    <subcellularLocation>
        <location evidence="2">Nucleus</location>
    </subcellularLocation>
    <subcellularLocation>
        <location evidence="2">Chromosome</location>
    </subcellularLocation>
    <subcellularLocation>
        <location evidence="2">Chromosome</location>
        <location evidence="2">Centromere</location>
    </subcellularLocation>
</comment>
<evidence type="ECO:0000256" key="2">
    <source>
        <dbReference type="RuleBase" id="RU369063"/>
    </source>
</evidence>
<dbReference type="InterPro" id="IPR016024">
    <property type="entry name" value="ARM-type_fold"/>
</dbReference>
<dbReference type="PANTHER" id="PTHR11199:SF10">
    <property type="entry name" value="COHESIN SUBUNIT SA"/>
    <property type="match status" value="1"/>
</dbReference>
<keyword evidence="2" id="KW-0539">Nucleus</keyword>
<feature type="region of interest" description="Disordered" evidence="4">
    <location>
        <begin position="985"/>
        <end position="1014"/>
    </location>
</feature>
<reference evidence="6" key="1">
    <citation type="journal article" name="BMC Genomics">
        <title>Long-read sequencing and de novo genome assembly of marine medaka (Oryzias melastigma).</title>
        <authorList>
            <person name="Liang P."/>
            <person name="Saqib H.S.A."/>
            <person name="Ni X."/>
            <person name="Shen Y."/>
        </authorList>
    </citation>
    <scope>NUCLEOTIDE SEQUENCE</scope>
    <source>
        <strain evidence="6">Bigg-433</strain>
    </source>
</reference>
<keyword evidence="2" id="KW-0158">Chromosome</keyword>
<dbReference type="InterPro" id="IPR056396">
    <property type="entry name" value="HEAT_SCC3-SA"/>
</dbReference>
<comment type="subunit">
    <text evidence="2">Part of the cohesin complex which is composed of a heterodimer between a SMC1 protein (SMC1A or SMC1B) and SMC3, which are attached via their hinge domain, and RAD21 which link them at their heads, and one STAG protein.</text>
</comment>
<gene>
    <name evidence="6" type="ORF">FQA47_006350</name>
</gene>
<dbReference type="InterPro" id="IPR013721">
    <property type="entry name" value="STAG"/>
</dbReference>
<dbReference type="Pfam" id="PF21581">
    <property type="entry name" value="SCD"/>
    <property type="match status" value="1"/>
</dbReference>
<feature type="coiled-coil region" evidence="3">
    <location>
        <begin position="277"/>
        <end position="304"/>
    </location>
</feature>
<dbReference type="InterPro" id="IPR020839">
    <property type="entry name" value="SCD"/>
</dbReference>
<feature type="region of interest" description="Disordered" evidence="4">
    <location>
        <begin position="1049"/>
        <end position="1082"/>
    </location>
</feature>
<dbReference type="PROSITE" id="PS51425">
    <property type="entry name" value="SCD"/>
    <property type="match status" value="1"/>
</dbReference>
<dbReference type="AlphaFoldDB" id="A0A834CAY4"/>
<dbReference type="GO" id="GO:0000775">
    <property type="term" value="C:chromosome, centromeric region"/>
    <property type="evidence" value="ECO:0007669"/>
    <property type="project" value="UniProtKB-SubCell"/>
</dbReference>
<comment type="caution">
    <text evidence="6">The sequence shown here is derived from an EMBL/GenBank/DDBJ whole genome shotgun (WGS) entry which is preliminary data.</text>
</comment>
<dbReference type="PANTHER" id="PTHR11199">
    <property type="entry name" value="STROMAL ANTIGEN"/>
    <property type="match status" value="1"/>
</dbReference>
<dbReference type="GO" id="GO:0003682">
    <property type="term" value="F:chromatin binding"/>
    <property type="evidence" value="ECO:0007669"/>
    <property type="project" value="TreeGrafter"/>
</dbReference>
<feature type="compositionally biased region" description="Pro residues" evidence="4">
    <location>
        <begin position="998"/>
        <end position="1014"/>
    </location>
</feature>
<feature type="compositionally biased region" description="Low complexity" evidence="4">
    <location>
        <begin position="58"/>
        <end position="81"/>
    </location>
</feature>
<dbReference type="GO" id="GO:0007062">
    <property type="term" value="P:sister chromatid cohesion"/>
    <property type="evidence" value="ECO:0007669"/>
    <property type="project" value="UniProtKB-UniRule"/>
</dbReference>
<protein>
    <recommendedName>
        <fullName evidence="2">Cohesin subunit SA</fullName>
    </recommendedName>
    <alternativeName>
        <fullName evidence="2">SCC3 homolog</fullName>
    </alternativeName>
    <alternativeName>
        <fullName evidence="2">Stromal antigen</fullName>
    </alternativeName>
</protein>
<dbReference type="GO" id="GO:0000785">
    <property type="term" value="C:chromatin"/>
    <property type="evidence" value="ECO:0007669"/>
    <property type="project" value="UniProtKB-UniRule"/>
</dbReference>
<accession>A0A834CAY4</accession>
<dbReference type="Proteomes" id="UP000646548">
    <property type="component" value="Unassembled WGS sequence"/>
</dbReference>
<proteinExistence type="inferred from homology"/>
<evidence type="ECO:0000313" key="6">
    <source>
        <dbReference type="EMBL" id="KAF6726342.1"/>
    </source>
</evidence>
<name>A0A834CAY4_ORYME</name>
<dbReference type="EMBL" id="WKFB01000335">
    <property type="protein sequence ID" value="KAF6726342.1"/>
    <property type="molecule type" value="Genomic_DNA"/>
</dbReference>
<dbReference type="SUPFAM" id="SSF48371">
    <property type="entry name" value="ARM repeat"/>
    <property type="match status" value="1"/>
</dbReference>
<dbReference type="GO" id="GO:0051301">
    <property type="term" value="P:cell division"/>
    <property type="evidence" value="ECO:0007669"/>
    <property type="project" value="UniProtKB-UniRule"/>
</dbReference>
<organism evidence="6 7">
    <name type="scientific">Oryzias melastigma</name>
    <name type="common">Marine medaka</name>
    <dbReference type="NCBI Taxonomy" id="30732"/>
    <lineage>
        <taxon>Eukaryota</taxon>
        <taxon>Metazoa</taxon>
        <taxon>Chordata</taxon>
        <taxon>Craniata</taxon>
        <taxon>Vertebrata</taxon>
        <taxon>Euteleostomi</taxon>
        <taxon>Actinopterygii</taxon>
        <taxon>Neopterygii</taxon>
        <taxon>Teleostei</taxon>
        <taxon>Neoteleostei</taxon>
        <taxon>Acanthomorphata</taxon>
        <taxon>Ovalentaria</taxon>
        <taxon>Atherinomorphae</taxon>
        <taxon>Beloniformes</taxon>
        <taxon>Adrianichthyidae</taxon>
        <taxon>Oryziinae</taxon>
        <taxon>Oryzias</taxon>
    </lineage>
</organism>
<dbReference type="GO" id="GO:0008278">
    <property type="term" value="C:cohesin complex"/>
    <property type="evidence" value="ECO:0007669"/>
    <property type="project" value="UniProtKB-UniRule"/>
</dbReference>
<keyword evidence="2" id="KW-0131">Cell cycle</keyword>
<evidence type="ECO:0000259" key="5">
    <source>
        <dbReference type="PROSITE" id="PS51425"/>
    </source>
</evidence>
<evidence type="ECO:0000256" key="4">
    <source>
        <dbReference type="SAM" id="MobiDB-lite"/>
    </source>
</evidence>
<feature type="compositionally biased region" description="Acidic residues" evidence="4">
    <location>
        <begin position="1116"/>
        <end position="1126"/>
    </location>
</feature>
<keyword evidence="2" id="KW-0132">Cell division</keyword>
<evidence type="ECO:0000256" key="1">
    <source>
        <dbReference type="ARBA" id="ARBA00005486"/>
    </source>
</evidence>
<feature type="region of interest" description="Disordered" evidence="4">
    <location>
        <begin position="914"/>
        <end position="939"/>
    </location>
</feature>
<feature type="compositionally biased region" description="Low complexity" evidence="4">
    <location>
        <begin position="1"/>
        <end position="12"/>
    </location>
</feature>
<dbReference type="Pfam" id="PF08514">
    <property type="entry name" value="STAG"/>
    <property type="match status" value="1"/>
</dbReference>
<feature type="region of interest" description="Disordered" evidence="4">
    <location>
        <begin position="1"/>
        <end position="95"/>
    </location>
</feature>
<feature type="domain" description="SCD" evidence="5">
    <location>
        <begin position="313"/>
        <end position="398"/>
    </location>
</feature>
<feature type="region of interest" description="Disordered" evidence="4">
    <location>
        <begin position="1102"/>
        <end position="1126"/>
    </location>
</feature>
<keyword evidence="3" id="KW-0175">Coiled coil</keyword>
<sequence length="1126" mass="127024">MASMASGSSLVDSLEELDSSDSGSTYEPQQNAKKKKQKTPSWPQPKKPRHNAASRGTPSISSSIANPSPESPSPQEQAPSQTRSRSIPERNTNESNKAISAKEIFDAISSGKAAIVTVVDEWLDSYKQSRESGLLVLINFIIQSCGCKGVVTREMFDSMSNAEVIGTLTKEFNETSINYPLSTPGPQMKHFKAGLCEFSRVLVRSCRNSIIFDEYIFPSLLALLTGLTDSQVRAFRHTSTLLALKVMTGMVEVAVTVSVQLQTTQRQIDTEKSKNPQIRASDKLEELHATISELKENREEVCSMMNAAFRGVFVHRYRDLLPEIRAICIEELGVWLKEDPEDFLNDGCLKYLGWTLFDKQSAVRLQCVRALQGLYKEEEFIGRLELFTSRFKERMLSMVLDKDPGVAVEAVNLLLLIQQMTEEGLSEDECGRIYPLVYAAHRGLATAGGAFLYNKYDLHSVHEQFQGLISKENEENNNNNKAVFFHLLISFYTQNEFHEHGAYLVDSLWRVAASELRDWETMSTLLLQDAGLQYEEEGVLLEIMMCAVRQAAQGTPPVGRSQARKILSMKDKKIQEQDRSRITSHFIPILPQLLAKYSADAKKVSLLLKAPLYFDLEMYSSTQWLKKYLDLLLSQVCVIVEKHTDLTVLQACALLANTMCSEKYTFSSRPRLVFSQLMDELVECFNSHLPEILQGGADEEDTYTAATALKKIAVFSSARDPTGWKLFDSCLQLVNTCMESLDLHTELMASALKCAGFHLMWARVNVDKSKPKAAEVKHLKKDVRRFCKICQTCLCVDKMEIRDELEAKTLLNAIKQEALAPVSELSLDSEKANSFLTHSRPKRNVEPKWYRGNPDFQSYYRYYSSIGHTEGLYEIDKLRMLYQQMRYLEQTYGPDAPYYQNKLLPKLKCDPATDKSCKLPPPPPPMKGLPKPTDPPPPPPAISQADVLFLCNSRDPLCKPHIVYLPSGAVPVLCDPRYHPHCTPQKAPPAPVLVQKHLPPPPPPPKKSAPPPPVYVKKTPVVPVRAFKGMEYDCDPYWDPDCLIDHPPRPIKGKIEVPPPTPPPEEEVVEEPAPPAPKEKKLVYPYPYPYYYLPHPYDPRDDLYDPVRFQYPQPDDAADEPAEEGE</sequence>